<gene>
    <name evidence="3" type="ORF">BDZ90DRAFT_183724</name>
</gene>
<dbReference type="EMBL" id="KZ819669">
    <property type="protein sequence ID" value="PWN27019.1"/>
    <property type="molecule type" value="Genomic_DNA"/>
</dbReference>
<dbReference type="PIRSF" id="PIRSF000126">
    <property type="entry name" value="11-beta-HSD1"/>
    <property type="match status" value="1"/>
</dbReference>
<keyword evidence="2" id="KW-0560">Oxidoreductase</keyword>
<keyword evidence="4" id="KW-1185">Reference proteome</keyword>
<organism evidence="3 4">
    <name type="scientific">Jaminaea rosea</name>
    <dbReference type="NCBI Taxonomy" id="1569628"/>
    <lineage>
        <taxon>Eukaryota</taxon>
        <taxon>Fungi</taxon>
        <taxon>Dikarya</taxon>
        <taxon>Basidiomycota</taxon>
        <taxon>Ustilaginomycotina</taxon>
        <taxon>Exobasidiomycetes</taxon>
        <taxon>Microstromatales</taxon>
        <taxon>Microstromatales incertae sedis</taxon>
        <taxon>Jaminaea</taxon>
    </lineage>
</organism>
<dbReference type="PRINTS" id="PR00081">
    <property type="entry name" value="GDHRDH"/>
</dbReference>
<sequence>MTASHALRRYQSTDDTKPSWALVTGATNGMGYEWASQLAALGFNVLIHGRDQAKLDKVKADLTGASASSSRPIEVRTLVADAGSVPPQLGQIAEAIDDPSLSLRVVVNNIGITNQDYPLLEEVSDEDACAMVALNTMFPTLVAKRALPKMKAAGGPALLINVASLGAWAPSPYLSVYSGTKAYNLHFSRSLYNEQHSSPSPSQVDVVCMVPGTVISGMNDGPPTSMMPTSHDWVKSAIASLAPGWMSSRPGPVIVPWGAHARGLKFLNAMPMGLGDRITRNFVVKERNKKRASGA</sequence>
<accession>A0A316UP13</accession>
<evidence type="ECO:0000256" key="2">
    <source>
        <dbReference type="ARBA" id="ARBA00023002"/>
    </source>
</evidence>
<dbReference type="Gene3D" id="3.40.50.720">
    <property type="entry name" value="NAD(P)-binding Rossmann-like Domain"/>
    <property type="match status" value="1"/>
</dbReference>
<evidence type="ECO:0000313" key="4">
    <source>
        <dbReference type="Proteomes" id="UP000245884"/>
    </source>
</evidence>
<evidence type="ECO:0000313" key="3">
    <source>
        <dbReference type="EMBL" id="PWN27019.1"/>
    </source>
</evidence>
<dbReference type="GO" id="GO:0016491">
    <property type="term" value="F:oxidoreductase activity"/>
    <property type="evidence" value="ECO:0007669"/>
    <property type="project" value="UniProtKB-KW"/>
</dbReference>
<dbReference type="PANTHER" id="PTHR43899:SF13">
    <property type="entry name" value="RH59310P"/>
    <property type="match status" value="1"/>
</dbReference>
<dbReference type="InterPro" id="IPR002347">
    <property type="entry name" value="SDR_fam"/>
</dbReference>
<dbReference type="OrthoDB" id="47007at2759"/>
<dbReference type="STRING" id="1569628.A0A316UP13"/>
<dbReference type="InterPro" id="IPR036291">
    <property type="entry name" value="NAD(P)-bd_dom_sf"/>
</dbReference>
<dbReference type="AlphaFoldDB" id="A0A316UP13"/>
<evidence type="ECO:0000256" key="1">
    <source>
        <dbReference type="ARBA" id="ARBA00006484"/>
    </source>
</evidence>
<dbReference type="Proteomes" id="UP000245884">
    <property type="component" value="Unassembled WGS sequence"/>
</dbReference>
<reference evidence="3 4" key="1">
    <citation type="journal article" date="2018" name="Mol. Biol. Evol.">
        <title>Broad Genomic Sampling Reveals a Smut Pathogenic Ancestry of the Fungal Clade Ustilaginomycotina.</title>
        <authorList>
            <person name="Kijpornyongpan T."/>
            <person name="Mondo S.J."/>
            <person name="Barry K."/>
            <person name="Sandor L."/>
            <person name="Lee J."/>
            <person name="Lipzen A."/>
            <person name="Pangilinan J."/>
            <person name="LaButti K."/>
            <person name="Hainaut M."/>
            <person name="Henrissat B."/>
            <person name="Grigoriev I.V."/>
            <person name="Spatafora J.W."/>
            <person name="Aime M.C."/>
        </authorList>
    </citation>
    <scope>NUCLEOTIDE SEQUENCE [LARGE SCALE GENOMIC DNA]</scope>
    <source>
        <strain evidence="3 4">MCA 5214</strain>
    </source>
</reference>
<proteinExistence type="inferred from homology"/>
<dbReference type="InterPro" id="IPR051019">
    <property type="entry name" value="VLCFA-Steroid_DH"/>
</dbReference>
<protein>
    <submittedName>
        <fullName evidence="3">NAD(P)-binding protein</fullName>
    </submittedName>
</protein>
<dbReference type="RefSeq" id="XP_025361631.1">
    <property type="nucleotide sequence ID" value="XM_025503795.1"/>
</dbReference>
<name>A0A316UP13_9BASI</name>
<dbReference type="PANTHER" id="PTHR43899">
    <property type="entry name" value="RH59310P"/>
    <property type="match status" value="1"/>
</dbReference>
<comment type="similarity">
    <text evidence="1">Belongs to the short-chain dehydrogenases/reductases (SDR) family.</text>
</comment>
<dbReference type="GeneID" id="37025618"/>
<dbReference type="GO" id="GO:0005783">
    <property type="term" value="C:endoplasmic reticulum"/>
    <property type="evidence" value="ECO:0007669"/>
    <property type="project" value="TreeGrafter"/>
</dbReference>
<dbReference type="Pfam" id="PF00106">
    <property type="entry name" value="adh_short"/>
    <property type="match status" value="1"/>
</dbReference>
<dbReference type="SUPFAM" id="SSF51735">
    <property type="entry name" value="NAD(P)-binding Rossmann-fold domains"/>
    <property type="match status" value="1"/>
</dbReference>